<organism evidence="1 2">
    <name type="scientific">Agrilutibacter niabensis</name>
    <dbReference type="NCBI Taxonomy" id="380628"/>
    <lineage>
        <taxon>Bacteria</taxon>
        <taxon>Pseudomonadati</taxon>
        <taxon>Pseudomonadota</taxon>
        <taxon>Gammaproteobacteria</taxon>
        <taxon>Lysobacterales</taxon>
        <taxon>Lysobacteraceae</taxon>
        <taxon>Agrilutibacter</taxon>
    </lineage>
</organism>
<sequence length="141" mass="16031">MPDSWNLQRFVDAQATVYDDVVDELHDGRKASHWMWFVFPQLRGLGHSPTAQHYGLASLDEARAYFAHPLLGERLRECTRLALRAGDDAHALFGSPDDLKFRSCMTLFRHAAPDEALFADALRQYFGGANDPRTDALLRER</sequence>
<dbReference type="SUPFAM" id="SSF140736">
    <property type="entry name" value="Rv1873-like"/>
    <property type="match status" value="1"/>
</dbReference>
<dbReference type="Pfam" id="PF08837">
    <property type="entry name" value="DUF1810"/>
    <property type="match status" value="1"/>
</dbReference>
<protein>
    <submittedName>
        <fullName evidence="1">Uncharacterized protein (DUF1810 family)</fullName>
    </submittedName>
</protein>
<evidence type="ECO:0000313" key="2">
    <source>
        <dbReference type="Proteomes" id="UP001267878"/>
    </source>
</evidence>
<name>A0ABU1VT11_9GAMM</name>
<dbReference type="Gene3D" id="1.25.40.380">
    <property type="entry name" value="Protein of unknown function DUF1810"/>
    <property type="match status" value="1"/>
</dbReference>
<dbReference type="EMBL" id="JAVDVW010000002">
    <property type="protein sequence ID" value="MDR7100500.1"/>
    <property type="molecule type" value="Genomic_DNA"/>
</dbReference>
<dbReference type="Proteomes" id="UP001267878">
    <property type="component" value="Unassembled WGS sequence"/>
</dbReference>
<gene>
    <name evidence="1" type="ORF">J2X04_002881</name>
</gene>
<accession>A0ABU1VT11</accession>
<reference evidence="1 2" key="1">
    <citation type="submission" date="2023-07" db="EMBL/GenBank/DDBJ databases">
        <title>Sorghum-associated microbial communities from plants grown in Nebraska, USA.</title>
        <authorList>
            <person name="Schachtman D."/>
        </authorList>
    </citation>
    <scope>NUCLEOTIDE SEQUENCE [LARGE SCALE GENOMIC DNA]</scope>
    <source>
        <strain evidence="1 2">BE187</strain>
    </source>
</reference>
<dbReference type="PIRSF" id="PIRSF008546">
    <property type="entry name" value="UCP008546"/>
    <property type="match status" value="1"/>
</dbReference>
<proteinExistence type="predicted"/>
<dbReference type="InterPro" id="IPR014937">
    <property type="entry name" value="DUF1810"/>
</dbReference>
<keyword evidence="2" id="KW-1185">Reference proteome</keyword>
<dbReference type="RefSeq" id="WP_310055325.1">
    <property type="nucleotide sequence ID" value="NZ_JAVDVW010000002.1"/>
</dbReference>
<evidence type="ECO:0000313" key="1">
    <source>
        <dbReference type="EMBL" id="MDR7100500.1"/>
    </source>
</evidence>
<dbReference type="InterPro" id="IPR036287">
    <property type="entry name" value="Rv1873-like_sf"/>
</dbReference>
<comment type="caution">
    <text evidence="1">The sequence shown here is derived from an EMBL/GenBank/DDBJ whole genome shotgun (WGS) entry which is preliminary data.</text>
</comment>